<evidence type="ECO:0000259" key="8">
    <source>
        <dbReference type="SMART" id="SM00062"/>
    </source>
</evidence>
<dbReference type="GO" id="GO:0016020">
    <property type="term" value="C:membrane"/>
    <property type="evidence" value="ECO:0007669"/>
    <property type="project" value="InterPro"/>
</dbReference>
<dbReference type="InterPro" id="IPR010067">
    <property type="entry name" value="ABC_SsuA_sub-bd"/>
</dbReference>
<proteinExistence type="inferred from homology"/>
<dbReference type="Pfam" id="PF09084">
    <property type="entry name" value="NMT1"/>
    <property type="match status" value="1"/>
</dbReference>
<dbReference type="PROSITE" id="PS51318">
    <property type="entry name" value="TAT"/>
    <property type="match status" value="1"/>
</dbReference>
<evidence type="ECO:0000256" key="3">
    <source>
        <dbReference type="ARBA" id="ARBA00022448"/>
    </source>
</evidence>
<protein>
    <recommendedName>
        <fullName evidence="6">Putative aliphatic sulfonates-binding protein</fullName>
    </recommendedName>
</protein>
<dbReference type="InterPro" id="IPR006311">
    <property type="entry name" value="TAT_signal"/>
</dbReference>
<dbReference type="SUPFAM" id="SSF53850">
    <property type="entry name" value="Periplasmic binding protein-like II"/>
    <property type="match status" value="1"/>
</dbReference>
<accession>A0AB38CA18</accession>
<organism evidence="9 10">
    <name type="scientific">Janthinobacterium lividum</name>
    <dbReference type="NCBI Taxonomy" id="29581"/>
    <lineage>
        <taxon>Bacteria</taxon>
        <taxon>Pseudomonadati</taxon>
        <taxon>Pseudomonadota</taxon>
        <taxon>Betaproteobacteria</taxon>
        <taxon>Burkholderiales</taxon>
        <taxon>Oxalobacteraceae</taxon>
        <taxon>Janthinobacterium</taxon>
    </lineage>
</organism>
<comment type="caution">
    <text evidence="9">The sequence shown here is derived from an EMBL/GenBank/DDBJ whole genome shotgun (WGS) entry which is preliminary data.</text>
</comment>
<evidence type="ECO:0000256" key="6">
    <source>
        <dbReference type="ARBA" id="ARBA00070228"/>
    </source>
</evidence>
<dbReference type="NCBIfam" id="TIGR01728">
    <property type="entry name" value="SsuA_fam"/>
    <property type="match status" value="1"/>
</dbReference>
<reference evidence="9 10" key="1">
    <citation type="submission" date="2016-11" db="EMBL/GenBank/DDBJ databases">
        <authorList>
            <person name="Varghese N."/>
            <person name="Submissions S."/>
        </authorList>
    </citation>
    <scope>NUCLEOTIDE SEQUENCE [LARGE SCALE GENOMIC DNA]</scope>
    <source>
        <strain evidence="9 10">NFR18</strain>
    </source>
</reference>
<evidence type="ECO:0000256" key="2">
    <source>
        <dbReference type="ARBA" id="ARBA00010742"/>
    </source>
</evidence>
<dbReference type="NCBIfam" id="NF008588">
    <property type="entry name" value="PRK11553.1"/>
    <property type="match status" value="1"/>
</dbReference>
<evidence type="ECO:0000256" key="4">
    <source>
        <dbReference type="ARBA" id="ARBA00022729"/>
    </source>
</evidence>
<comment type="function">
    <text evidence="5">Part of a binding-protein-dependent transport system for aliphatic sulfonates. Putative binding protein.</text>
</comment>
<dbReference type="PANTHER" id="PTHR30024:SF42">
    <property type="entry name" value="ALIPHATIC SULFONATES-BINDING PROTEIN-RELATED"/>
    <property type="match status" value="1"/>
</dbReference>
<evidence type="ECO:0000313" key="10">
    <source>
        <dbReference type="Proteomes" id="UP000182489"/>
    </source>
</evidence>
<keyword evidence="4 7" id="KW-0732">Signal</keyword>
<dbReference type="Proteomes" id="UP000182489">
    <property type="component" value="Unassembled WGS sequence"/>
</dbReference>
<evidence type="ECO:0000256" key="5">
    <source>
        <dbReference type="ARBA" id="ARBA00055538"/>
    </source>
</evidence>
<dbReference type="InterPro" id="IPR001638">
    <property type="entry name" value="Solute-binding_3/MltF_N"/>
</dbReference>
<dbReference type="GO" id="GO:0042597">
    <property type="term" value="C:periplasmic space"/>
    <property type="evidence" value="ECO:0007669"/>
    <property type="project" value="UniProtKB-SubCell"/>
</dbReference>
<dbReference type="SMART" id="SM00062">
    <property type="entry name" value="PBPb"/>
    <property type="match status" value="1"/>
</dbReference>
<feature type="domain" description="Solute-binding protein family 3/N-terminal" evidence="8">
    <location>
        <begin position="45"/>
        <end position="261"/>
    </location>
</feature>
<dbReference type="AlphaFoldDB" id="A0AB38CA18"/>
<sequence>MTHRHAQRLSRRTTLGLLFAAAAGVMAAGMPAAAQAQAKGEVQVQVRIGYQKYGTLTLLKGRGTLEKRLAEQGVGVKWTEFPAGPVLLEGLNVGSIDFGTVGEAPPIFAQAAGANLVYVGNEPASPASEAIVVPKGSGLRTLADLKGKKIALNKGSNVHYLLLKALEKAGVAYADIQPVFLPPADARAAFERGSVDAWAIWDPFLAAAEKQLGARVLADGKGLVANYQFYLASRTYAEKNPEILRIVLDEVAKVDDWGRNNPDEVATILSAQTGLGKDVVALAASRYAYGVKPVSVDVIASQQRVADAFSSLKLIPKPIVVKDALLPARQLATSAK</sequence>
<comment type="subcellular location">
    <subcellularLocation>
        <location evidence="1">Periplasm</location>
    </subcellularLocation>
</comment>
<evidence type="ECO:0000256" key="1">
    <source>
        <dbReference type="ARBA" id="ARBA00004418"/>
    </source>
</evidence>
<comment type="similarity">
    <text evidence="2">Belongs to the bacterial solute-binding protein SsuA/TauA family.</text>
</comment>
<evidence type="ECO:0000313" key="9">
    <source>
        <dbReference type="EMBL" id="SFX80147.1"/>
    </source>
</evidence>
<dbReference type="InterPro" id="IPR015168">
    <property type="entry name" value="SsuA/THI5"/>
</dbReference>
<dbReference type="GO" id="GO:0042626">
    <property type="term" value="F:ATPase-coupled transmembrane transporter activity"/>
    <property type="evidence" value="ECO:0007669"/>
    <property type="project" value="InterPro"/>
</dbReference>
<dbReference type="RefSeq" id="WP_072454675.1">
    <property type="nucleotide sequence ID" value="NZ_FPKH01000003.1"/>
</dbReference>
<feature type="chain" id="PRO_5044294491" description="Putative aliphatic sulfonates-binding protein" evidence="7">
    <location>
        <begin position="28"/>
        <end position="336"/>
    </location>
</feature>
<dbReference type="EMBL" id="FPKH01000003">
    <property type="protein sequence ID" value="SFX80147.1"/>
    <property type="molecule type" value="Genomic_DNA"/>
</dbReference>
<gene>
    <name evidence="9" type="ORF">SAMN03097694_3303</name>
</gene>
<dbReference type="CDD" id="cd13557">
    <property type="entry name" value="PBP2_SsuA"/>
    <property type="match status" value="1"/>
</dbReference>
<dbReference type="PANTHER" id="PTHR30024">
    <property type="entry name" value="ALIPHATIC SULFONATES-BINDING PROTEIN-RELATED"/>
    <property type="match status" value="1"/>
</dbReference>
<dbReference type="Gene3D" id="3.40.190.10">
    <property type="entry name" value="Periplasmic binding protein-like II"/>
    <property type="match status" value="2"/>
</dbReference>
<keyword evidence="3" id="KW-0813">Transport</keyword>
<evidence type="ECO:0000256" key="7">
    <source>
        <dbReference type="SAM" id="SignalP"/>
    </source>
</evidence>
<dbReference type="FunFam" id="3.40.190.10:FF:000050">
    <property type="entry name" value="Sulfonate ABC transporter substrate-binding protein"/>
    <property type="match status" value="1"/>
</dbReference>
<feature type="signal peptide" evidence="7">
    <location>
        <begin position="1"/>
        <end position="27"/>
    </location>
</feature>
<name>A0AB38CA18_9BURK</name>